<dbReference type="Pfam" id="PF14301">
    <property type="entry name" value="DUF4376"/>
    <property type="match status" value="1"/>
</dbReference>
<dbReference type="InterPro" id="IPR025484">
    <property type="entry name" value="DUF4376"/>
</dbReference>
<evidence type="ECO:0000313" key="2">
    <source>
        <dbReference type="EMBL" id="AGM23128.1"/>
    </source>
</evidence>
<feature type="domain" description="DUF4376" evidence="1">
    <location>
        <begin position="107"/>
        <end position="214"/>
    </location>
</feature>
<dbReference type="KEGG" id="fus:HMPREF0409_01062"/>
<sequence length="220" mass="26079">MKTINFYKGTEKVYSVYANTVEEVKENPTSYYKDYSKNMIITDINYQYPIVEADSIREMTKEEKIKAGIEVTLEEGEVIKNKKLLKIEKPSKYHKWQNSEWVLNLEEVKNTKREEFKSIRIQKLYENITVNGDTFQVRKDDLDNFWEVDYILGTGEVTETDTRNWILADNSIKTFTYAQIMNVLTEFIKRKDKIFDKFGELSIKLSTAKSAEEIEKIEWK</sequence>
<reference evidence="2 3" key="1">
    <citation type="submission" date="2012-07" db="EMBL/GenBank/DDBJ databases">
        <title>The Genome Sequence of Fusobacterium sp. 4_8.</title>
        <authorList>
            <consortium name="The Broad Institute Genome Sequencing Platform"/>
            <person name="Earl A."/>
            <person name="Ward D."/>
            <person name="Feldgarden M."/>
            <person name="Gevers D."/>
            <person name="Sibley C.D."/>
            <person name="White A.P."/>
            <person name="Crowley S."/>
            <person name="Surette M."/>
            <person name="Strauss J.C."/>
            <person name="Ambrose C.E."/>
            <person name="Allen-Vercoe E."/>
            <person name="Walker B."/>
            <person name="Young S.K."/>
            <person name="Zeng Q."/>
            <person name="Gargeya S."/>
            <person name="Fitzgerald M."/>
            <person name="Haas B."/>
            <person name="Abouelleil A."/>
            <person name="Alvarado L."/>
            <person name="Arachchi H.M."/>
            <person name="Berlin A.M."/>
            <person name="Chapman S.B."/>
            <person name="Goldberg J."/>
            <person name="Griggs A."/>
            <person name="Gujja S."/>
            <person name="Hansen M."/>
            <person name="Howarth C."/>
            <person name="Imamovic A."/>
            <person name="Larimer J."/>
            <person name="McCowen C."/>
            <person name="Montmayeur A."/>
            <person name="Murphy C."/>
            <person name="Neiman D."/>
            <person name="Pearson M."/>
            <person name="Priest M."/>
            <person name="Roberts A."/>
            <person name="Saif S."/>
            <person name="Shea T."/>
            <person name="Sisk P."/>
            <person name="Sykes S."/>
            <person name="Wortman J."/>
            <person name="Nusbaum C."/>
            <person name="Birren B."/>
        </authorList>
    </citation>
    <scope>NUCLEOTIDE SEQUENCE [LARGE SCALE GENOMIC DNA]</scope>
    <source>
        <strain evidence="2 3">4_8</strain>
    </source>
</reference>
<organism evidence="2 3">
    <name type="scientific">Fusobacterium animalis 4_8</name>
    <dbReference type="NCBI Taxonomy" id="469607"/>
    <lineage>
        <taxon>Bacteria</taxon>
        <taxon>Fusobacteriati</taxon>
        <taxon>Fusobacteriota</taxon>
        <taxon>Fusobacteriia</taxon>
        <taxon>Fusobacteriales</taxon>
        <taxon>Fusobacteriaceae</taxon>
        <taxon>Fusobacterium</taxon>
    </lineage>
</organism>
<protein>
    <recommendedName>
        <fullName evidence="1">DUF4376 domain-containing protein</fullName>
    </recommendedName>
</protein>
<gene>
    <name evidence="2" type="ORF">HMPREF0409_01062</name>
</gene>
<accession>R9RAJ8</accession>
<evidence type="ECO:0000259" key="1">
    <source>
        <dbReference type="Pfam" id="PF14301"/>
    </source>
</evidence>
<dbReference type="Proteomes" id="UP000014361">
    <property type="component" value="Chromosome"/>
</dbReference>
<dbReference type="EMBL" id="CP003723">
    <property type="protein sequence ID" value="AGM23128.1"/>
    <property type="molecule type" value="Genomic_DNA"/>
</dbReference>
<evidence type="ECO:0000313" key="3">
    <source>
        <dbReference type="Proteomes" id="UP000014361"/>
    </source>
</evidence>
<name>R9RAJ8_9FUSO</name>
<dbReference type="HOGENOM" id="CLU_093428_0_0_0"/>
<dbReference type="RefSeq" id="WP_016339701.1">
    <property type="nucleotide sequence ID" value="NC_021281.1"/>
</dbReference>
<dbReference type="AlphaFoldDB" id="R9RAJ8"/>
<dbReference type="PATRIC" id="fig|469607.3.peg.674"/>
<proteinExistence type="predicted"/>